<organism evidence="1">
    <name type="scientific">marine sediment metagenome</name>
    <dbReference type="NCBI Taxonomy" id="412755"/>
    <lineage>
        <taxon>unclassified sequences</taxon>
        <taxon>metagenomes</taxon>
        <taxon>ecological metagenomes</taxon>
    </lineage>
</organism>
<feature type="non-terminal residue" evidence="1">
    <location>
        <position position="1"/>
    </location>
</feature>
<dbReference type="AlphaFoldDB" id="X1RHK4"/>
<name>X1RHK4_9ZZZZ</name>
<accession>X1RHK4</accession>
<dbReference type="EMBL" id="BARW01008092">
    <property type="protein sequence ID" value="GAI80237.1"/>
    <property type="molecule type" value="Genomic_DNA"/>
</dbReference>
<sequence>RIDIEPVDHWSPVYNRDLWDQTTPKGKKYGFLRVFPEAGSGIYDGVLHGRTTSDGLLWVYAGLGDPEATLNPIAPLDPDYQWPGPGGSYSDCVDTVVQLKMTSPGRLTPVQPLYGWCNYLRVQYQNFWWPEGAGVYHWSYQGLGKKARPSSMIQSDGPTTIEQAPEMFDLSLFDSPAPKLTPSNYPRVTPPTKRSLIDFLTGMFARAMTYVTTSGVTLDSLDLTQLRWVGRQGKFSGFVPGVFSGCGVSERSRREGLFRRTPSVCIPILLMQ</sequence>
<proteinExistence type="predicted"/>
<comment type="caution">
    <text evidence="1">The sequence shown here is derived from an EMBL/GenBank/DDBJ whole genome shotgun (WGS) entry which is preliminary data.</text>
</comment>
<protein>
    <submittedName>
        <fullName evidence="1">Uncharacterized protein</fullName>
    </submittedName>
</protein>
<gene>
    <name evidence="1" type="ORF">S12H4_16690</name>
</gene>
<reference evidence="1" key="1">
    <citation type="journal article" date="2014" name="Front. Microbiol.">
        <title>High frequency of phylogenetically diverse reductive dehalogenase-homologous genes in deep subseafloor sedimentary metagenomes.</title>
        <authorList>
            <person name="Kawai M."/>
            <person name="Futagami T."/>
            <person name="Toyoda A."/>
            <person name="Takaki Y."/>
            <person name="Nishi S."/>
            <person name="Hori S."/>
            <person name="Arai W."/>
            <person name="Tsubouchi T."/>
            <person name="Morono Y."/>
            <person name="Uchiyama I."/>
            <person name="Ito T."/>
            <person name="Fujiyama A."/>
            <person name="Inagaki F."/>
            <person name="Takami H."/>
        </authorList>
    </citation>
    <scope>NUCLEOTIDE SEQUENCE</scope>
    <source>
        <strain evidence="1">Expedition CK06-06</strain>
    </source>
</reference>
<evidence type="ECO:0000313" key="1">
    <source>
        <dbReference type="EMBL" id="GAI80237.1"/>
    </source>
</evidence>